<sequence length="139" mass="15534">MAPSLIPDPLQLCRAALTKLENRVNAFAAEKMDSDEFARALNQYSKVSLGLQYLVEKSLTCVFERMDLPRRSEVQALASAVQRVEDKLDQLLPAGEAVAARPPRTRRPLDIVPEQALAEAQARVKRSSQPSARRARQEH</sequence>
<dbReference type="RefSeq" id="WP_205349711.1">
    <property type="nucleotide sequence ID" value="NZ_JAFEUP010000005.1"/>
</dbReference>
<feature type="region of interest" description="Disordered" evidence="1">
    <location>
        <begin position="120"/>
        <end position="139"/>
    </location>
</feature>
<dbReference type="Proteomes" id="UP000717995">
    <property type="component" value="Unassembled WGS sequence"/>
</dbReference>
<evidence type="ECO:0000313" key="3">
    <source>
        <dbReference type="Proteomes" id="UP000717995"/>
    </source>
</evidence>
<evidence type="ECO:0000313" key="2">
    <source>
        <dbReference type="EMBL" id="MBM7062528.1"/>
    </source>
</evidence>
<keyword evidence="3" id="KW-1185">Reference proteome</keyword>
<proteinExistence type="predicted"/>
<reference evidence="2 3" key="1">
    <citation type="submission" date="2021-02" db="EMBL/GenBank/DDBJ databases">
        <authorList>
            <person name="Lee D.-H."/>
        </authorList>
    </citation>
    <scope>NUCLEOTIDE SEQUENCE [LARGE SCALE GENOMIC DNA]</scope>
    <source>
        <strain evidence="2 3">UL073</strain>
    </source>
</reference>
<comment type="caution">
    <text evidence="2">The sequence shown here is derived from an EMBL/GenBank/DDBJ whole genome shotgun (WGS) entry which is preliminary data.</text>
</comment>
<evidence type="ECO:0000256" key="1">
    <source>
        <dbReference type="SAM" id="MobiDB-lite"/>
    </source>
</evidence>
<accession>A0ABS2IK42</accession>
<gene>
    <name evidence="2" type="ORF">JQX08_17585</name>
</gene>
<protein>
    <submittedName>
        <fullName evidence="2">Uncharacterized protein</fullName>
    </submittedName>
</protein>
<organism evidence="2 3">
    <name type="scientific">Zestomonas insulae</name>
    <dbReference type="NCBI Taxonomy" id="2809017"/>
    <lineage>
        <taxon>Bacteria</taxon>
        <taxon>Pseudomonadati</taxon>
        <taxon>Pseudomonadota</taxon>
        <taxon>Gammaproteobacteria</taxon>
        <taxon>Pseudomonadales</taxon>
        <taxon>Pseudomonadaceae</taxon>
        <taxon>Zestomonas</taxon>
    </lineage>
</organism>
<name>A0ABS2IK42_9GAMM</name>
<dbReference type="EMBL" id="JAFEUP010000005">
    <property type="protein sequence ID" value="MBM7062528.1"/>
    <property type="molecule type" value="Genomic_DNA"/>
</dbReference>